<dbReference type="InterPro" id="IPR051206">
    <property type="entry name" value="NAMLAA_amidase_2"/>
</dbReference>
<dbReference type="GO" id="GO:0071555">
    <property type="term" value="P:cell wall organization"/>
    <property type="evidence" value="ECO:0007669"/>
    <property type="project" value="UniProtKB-KW"/>
</dbReference>
<dbReference type="PANTHER" id="PTHR30417">
    <property type="entry name" value="N-ACETYLMURAMOYL-L-ALANINE AMIDASE AMID"/>
    <property type="match status" value="1"/>
</dbReference>
<dbReference type="Gene3D" id="3.40.80.10">
    <property type="entry name" value="Peptidoglycan recognition protein-like"/>
    <property type="match status" value="1"/>
</dbReference>
<dbReference type="PANTHER" id="PTHR30417:SF1">
    <property type="entry name" value="N-ACETYLMURAMOYL-L-ALANINE AMIDASE AMID"/>
    <property type="match status" value="1"/>
</dbReference>
<dbReference type="CDD" id="cd06583">
    <property type="entry name" value="PGRP"/>
    <property type="match status" value="1"/>
</dbReference>
<dbReference type="SMART" id="SM00644">
    <property type="entry name" value="Ami_2"/>
    <property type="match status" value="1"/>
</dbReference>
<proteinExistence type="predicted"/>
<name>A0AAX2ISF3_LEGPN</name>
<comment type="catalytic activity">
    <reaction evidence="1">
        <text>Hydrolyzes the link between N-acetylmuramoyl residues and L-amino acid residues in certain cell-wall glycopeptides.</text>
        <dbReference type="EC" id="3.5.1.28"/>
    </reaction>
</comment>
<accession>A0AAX2ISF3</accession>
<dbReference type="GO" id="GO:0009254">
    <property type="term" value="P:peptidoglycan turnover"/>
    <property type="evidence" value="ECO:0007669"/>
    <property type="project" value="TreeGrafter"/>
</dbReference>
<evidence type="ECO:0000256" key="2">
    <source>
        <dbReference type="ARBA" id="ARBA00011901"/>
    </source>
</evidence>
<dbReference type="GO" id="GO:0008745">
    <property type="term" value="F:N-acetylmuramoyl-L-alanine amidase activity"/>
    <property type="evidence" value="ECO:0007669"/>
    <property type="project" value="UniProtKB-EC"/>
</dbReference>
<dbReference type="GO" id="GO:0009253">
    <property type="term" value="P:peptidoglycan catabolic process"/>
    <property type="evidence" value="ECO:0007669"/>
    <property type="project" value="InterPro"/>
</dbReference>
<organism evidence="6 7">
    <name type="scientific">Legionella pneumophila subsp. pascullei</name>
    <dbReference type="NCBI Taxonomy" id="91890"/>
    <lineage>
        <taxon>Bacteria</taxon>
        <taxon>Pseudomonadati</taxon>
        <taxon>Pseudomonadota</taxon>
        <taxon>Gammaproteobacteria</taxon>
        <taxon>Legionellales</taxon>
        <taxon>Legionellaceae</taxon>
        <taxon>Legionella</taxon>
    </lineage>
</organism>
<reference evidence="6 7" key="1">
    <citation type="submission" date="2018-06" db="EMBL/GenBank/DDBJ databases">
        <authorList>
            <consortium name="Pathogen Informatics"/>
            <person name="Doyle S."/>
        </authorList>
    </citation>
    <scope>NUCLEOTIDE SEQUENCE [LARGE SCALE GENOMIC DNA]</scope>
    <source>
        <strain evidence="6 7">NCTC12272</strain>
    </source>
</reference>
<dbReference type="InterPro" id="IPR002502">
    <property type="entry name" value="Amidase_domain"/>
</dbReference>
<evidence type="ECO:0000313" key="6">
    <source>
        <dbReference type="EMBL" id="SQG89120.1"/>
    </source>
</evidence>
<dbReference type="InterPro" id="IPR036505">
    <property type="entry name" value="Amidase/PGRP_sf"/>
</dbReference>
<dbReference type="Pfam" id="PF01510">
    <property type="entry name" value="Amidase_2"/>
    <property type="match status" value="1"/>
</dbReference>
<evidence type="ECO:0000259" key="5">
    <source>
        <dbReference type="SMART" id="SM00644"/>
    </source>
</evidence>
<dbReference type="SUPFAM" id="SSF55846">
    <property type="entry name" value="N-acetylmuramoyl-L-alanine amidase-like"/>
    <property type="match status" value="1"/>
</dbReference>
<gene>
    <name evidence="6" type="ORF">NCTC12272_00286</name>
</gene>
<dbReference type="EC" id="3.5.1.28" evidence="2"/>
<protein>
    <recommendedName>
        <fullName evidence="2">N-acetylmuramoyl-L-alanine amidase</fullName>
        <ecNumber evidence="2">3.5.1.28</ecNumber>
    </recommendedName>
</protein>
<dbReference type="EMBL" id="LS483412">
    <property type="protein sequence ID" value="SQG89120.1"/>
    <property type="molecule type" value="Genomic_DNA"/>
</dbReference>
<dbReference type="AlphaFoldDB" id="A0AAX2ISF3"/>
<feature type="domain" description="N-acetylmuramoyl-L-alanine amidase" evidence="5">
    <location>
        <begin position="92"/>
        <end position="247"/>
    </location>
</feature>
<keyword evidence="4" id="KW-0961">Cell wall biogenesis/degradation</keyword>
<sequence>MNKKNSDKADFLCFEVHYELERQGEKFASLFLQVISYDKLCSNMKIIISLLFAVISASGHAFSCHDPQAIIQKPIQFDKKRIVLTREYQLTHYGIDSESIEIEPKMIVLHWTCIPSLDTTFRIFDPPALPTSSPRRNELPGDLNVSSHFLVDRDGTIYQLMPETWMARHVIGLNYYAIGIENIGGVDSKDDLTEDQAKANAFLVCYLKNKYPQIKHVIGHNEYLRFKGTALWLEKDPNYQTDKTDPGPTFVKKVKQLIAAS</sequence>
<evidence type="ECO:0000256" key="1">
    <source>
        <dbReference type="ARBA" id="ARBA00001561"/>
    </source>
</evidence>
<evidence type="ECO:0000256" key="3">
    <source>
        <dbReference type="ARBA" id="ARBA00022801"/>
    </source>
</evidence>
<evidence type="ECO:0000256" key="4">
    <source>
        <dbReference type="ARBA" id="ARBA00023316"/>
    </source>
</evidence>
<keyword evidence="3" id="KW-0378">Hydrolase</keyword>
<evidence type="ECO:0000313" key="7">
    <source>
        <dbReference type="Proteomes" id="UP000249566"/>
    </source>
</evidence>
<dbReference type="Proteomes" id="UP000249566">
    <property type="component" value="Chromosome 1"/>
</dbReference>